<feature type="region of interest" description="Disordered" evidence="1">
    <location>
        <begin position="152"/>
        <end position="175"/>
    </location>
</feature>
<evidence type="ECO:0000256" key="1">
    <source>
        <dbReference type="SAM" id="MobiDB-lite"/>
    </source>
</evidence>
<feature type="compositionally biased region" description="Basic and acidic residues" evidence="1">
    <location>
        <begin position="155"/>
        <end position="165"/>
    </location>
</feature>
<evidence type="ECO:0000313" key="3">
    <source>
        <dbReference type="Proteomes" id="UP001632038"/>
    </source>
</evidence>
<organism evidence="2 3">
    <name type="scientific">Castilleja foliolosa</name>
    <dbReference type="NCBI Taxonomy" id="1961234"/>
    <lineage>
        <taxon>Eukaryota</taxon>
        <taxon>Viridiplantae</taxon>
        <taxon>Streptophyta</taxon>
        <taxon>Embryophyta</taxon>
        <taxon>Tracheophyta</taxon>
        <taxon>Spermatophyta</taxon>
        <taxon>Magnoliopsida</taxon>
        <taxon>eudicotyledons</taxon>
        <taxon>Gunneridae</taxon>
        <taxon>Pentapetalae</taxon>
        <taxon>asterids</taxon>
        <taxon>lamiids</taxon>
        <taxon>Lamiales</taxon>
        <taxon>Orobanchaceae</taxon>
        <taxon>Pedicularideae</taxon>
        <taxon>Castillejinae</taxon>
        <taxon>Castilleja</taxon>
    </lineage>
</organism>
<comment type="caution">
    <text evidence="2">The sequence shown here is derived from an EMBL/GenBank/DDBJ whole genome shotgun (WGS) entry which is preliminary data.</text>
</comment>
<gene>
    <name evidence="2" type="ORF">CASFOL_019919</name>
</gene>
<dbReference type="Proteomes" id="UP001632038">
    <property type="component" value="Unassembled WGS sequence"/>
</dbReference>
<keyword evidence="3" id="KW-1185">Reference proteome</keyword>
<reference evidence="3" key="1">
    <citation type="journal article" date="2024" name="IScience">
        <title>Strigolactones Initiate the Formation of Haustorium-like Structures in Castilleja.</title>
        <authorList>
            <person name="Buerger M."/>
            <person name="Peterson D."/>
            <person name="Chory J."/>
        </authorList>
    </citation>
    <scope>NUCLEOTIDE SEQUENCE [LARGE SCALE GENOMIC DNA]</scope>
</reference>
<accession>A0ABD3D3J6</accession>
<evidence type="ECO:0000313" key="2">
    <source>
        <dbReference type="EMBL" id="KAL3635372.1"/>
    </source>
</evidence>
<dbReference type="EMBL" id="JAVIJP010000027">
    <property type="protein sequence ID" value="KAL3635372.1"/>
    <property type="molecule type" value="Genomic_DNA"/>
</dbReference>
<dbReference type="AlphaFoldDB" id="A0ABD3D3J6"/>
<sequence length="232" mass="27028">MPPRLQTRAAPLGADDGDLAELLRENAEYRRVNDDLIRQQVELLTQRMDAVHMHRHDDDATVMDENPFGSPRLRSLERPNPNNRWEQGFKVESHQFDDILKPDGFIDWLSQDEEIMDFKDVPAERSVSLVTIRFHGRAQAWWQQLKQTRVRHGKEKADQKRRGVDFDMGDSSSDYDDAVTDSRPNLLYPGGNDAVQFSKIFYAENDTPEVASLDFDKTLVFFDWKRRAEFKS</sequence>
<name>A0ABD3D3J6_9LAMI</name>
<proteinExistence type="predicted"/>
<protein>
    <recommendedName>
        <fullName evidence="4">Retrotransposon gag domain-containing protein</fullName>
    </recommendedName>
</protein>
<evidence type="ECO:0008006" key="4">
    <source>
        <dbReference type="Google" id="ProtNLM"/>
    </source>
</evidence>